<feature type="compositionally biased region" description="Low complexity" evidence="1">
    <location>
        <begin position="592"/>
        <end position="604"/>
    </location>
</feature>
<evidence type="ECO:0000256" key="1">
    <source>
        <dbReference type="SAM" id="MobiDB-lite"/>
    </source>
</evidence>
<organism evidence="2 3">
    <name type="scientific">Schistosoma mekongi</name>
    <name type="common">Parasitic worm</name>
    <dbReference type="NCBI Taxonomy" id="38744"/>
    <lineage>
        <taxon>Eukaryota</taxon>
        <taxon>Metazoa</taxon>
        <taxon>Spiralia</taxon>
        <taxon>Lophotrochozoa</taxon>
        <taxon>Platyhelminthes</taxon>
        <taxon>Trematoda</taxon>
        <taxon>Digenea</taxon>
        <taxon>Strigeidida</taxon>
        <taxon>Schistosomatoidea</taxon>
        <taxon>Schistosomatidae</taxon>
        <taxon>Schistosoma</taxon>
    </lineage>
</organism>
<name>A0AAE1Z6K3_SCHME</name>
<dbReference type="EMBL" id="JALJAT010000008">
    <property type="protein sequence ID" value="KAK4467804.1"/>
    <property type="molecule type" value="Genomic_DNA"/>
</dbReference>
<dbReference type="Proteomes" id="UP001292079">
    <property type="component" value="Unassembled WGS sequence"/>
</dbReference>
<feature type="region of interest" description="Disordered" evidence="1">
    <location>
        <begin position="585"/>
        <end position="607"/>
    </location>
</feature>
<sequence>MLSSNMNCLHSKTNDPITDGQIHSRCILAKEVNSLNSNIKKVTDNSKSTLKSPLKLPHQLPKYDKVVNHLKQKVNTFQSNKRSVSKPTLCRLQDLCIDDRRKLNKLIIKLAEAQEALNMMDSKFEQQSINNKFSTHDETIGLNHVIDSDIYSSNIREHKLCPTKAEQLITFYKTKLETLENELSQLRGDFKEKPPIVKLENNQSTKQSIEVNPTVINDVQQLNQSHTNANNFKEQSSNQPVVLSPQILSYQYDGADPGGRYMPHFNYDNLHKNNDVNGNESRHIKSAGNYQDDNINEETICQTKGSQKRIVSSNPEQHCSRVLPVWKFINSSYDKSLVRIQSDNAASGISNHQAVRNHVSVMTEPVGTITQTVSSTCTEQSTQTLVNESASPFNSSDKCMIDPVECNLFSFTTSPQLSQQPTKNLSVILNTENIKSLTNSSVQTDIVNHHRNKTRGRRTRWYEKRKQNKQTRKKRILTSDKLVQMEPSSFTTSSSDCSTSSLSVFTVYGNDINEVKSPSSRRHQKQSHHKAENLTQTLNCSNSTSVCSIQPTDEKTEILYSINDKIEIGNVNLINTPFLHCKLSQEHNQQLPTSSSPAASSSSKQQDKSITDIELESIIHIMNTTFHNHHSSNLVQYKQFMLNDKCKNCNNSNHNKHNQLSISSLLSYQQQDRIMMTTNELCYGQFREERQVNHVNKYCDHDCCYCKNCQDEWLMNNRVYKDYVGNSTPEVDIEDKLLHDLFFIK</sequence>
<gene>
    <name evidence="2" type="ORF">MN116_008729</name>
</gene>
<reference evidence="2" key="2">
    <citation type="journal article" date="2023" name="Infect Dis Poverty">
        <title>Chromosome-scale genome of the human blood fluke Schistosoma mekongi and its implications for public health.</title>
        <authorList>
            <person name="Zhou M."/>
            <person name="Xu L."/>
            <person name="Xu D."/>
            <person name="Chen W."/>
            <person name="Khan J."/>
            <person name="Hu Y."/>
            <person name="Huang H."/>
            <person name="Wei H."/>
            <person name="Zhang Y."/>
            <person name="Chusongsang P."/>
            <person name="Tanasarnprasert K."/>
            <person name="Hu X."/>
            <person name="Limpanont Y."/>
            <person name="Lv Z."/>
        </authorList>
    </citation>
    <scope>NUCLEOTIDE SEQUENCE</scope>
    <source>
        <strain evidence="2">LV_2022a</strain>
    </source>
</reference>
<comment type="caution">
    <text evidence="2">The sequence shown here is derived from an EMBL/GenBank/DDBJ whole genome shotgun (WGS) entry which is preliminary data.</text>
</comment>
<evidence type="ECO:0000313" key="3">
    <source>
        <dbReference type="Proteomes" id="UP001292079"/>
    </source>
</evidence>
<proteinExistence type="predicted"/>
<dbReference type="AlphaFoldDB" id="A0AAE1Z6K3"/>
<evidence type="ECO:0000313" key="2">
    <source>
        <dbReference type="EMBL" id="KAK4467804.1"/>
    </source>
</evidence>
<accession>A0AAE1Z6K3</accession>
<reference evidence="2" key="1">
    <citation type="submission" date="2022-04" db="EMBL/GenBank/DDBJ databases">
        <authorList>
            <person name="Xu L."/>
            <person name="Lv Z."/>
        </authorList>
    </citation>
    <scope>NUCLEOTIDE SEQUENCE</scope>
    <source>
        <strain evidence="2">LV_2022a</strain>
    </source>
</reference>
<protein>
    <submittedName>
        <fullName evidence="2">Uncharacterized protein</fullName>
    </submittedName>
</protein>
<keyword evidence="3" id="KW-1185">Reference proteome</keyword>